<dbReference type="InterPro" id="IPR011009">
    <property type="entry name" value="Kinase-like_dom_sf"/>
</dbReference>
<dbReference type="Proteomes" id="UP000001514">
    <property type="component" value="Unassembled WGS sequence"/>
</dbReference>
<accession>D8SAS3</accession>
<evidence type="ECO:0000313" key="3">
    <source>
        <dbReference type="Proteomes" id="UP000001514"/>
    </source>
</evidence>
<dbReference type="Gene3D" id="1.10.510.10">
    <property type="entry name" value="Transferase(Phosphotransferase) domain 1"/>
    <property type="match status" value="1"/>
</dbReference>
<sequence length="468" mass="52816">MPVAAGTSLADALKMLAFGPKGWTREAERAPGGRHRLLLLHSSCWSKEWAAAVLLPFQFSVLDVAGLRRALSHPLPLPLPVGSATGEHLVSRSNDKLDAYSLHEPCWNLAFSHLWMRLLELAGITIVEFNRVRSDSSSGRDMMLWMQNRLCAMFKEKEPKLQQACSKLEEKLVKLDRQFYGLVPWMIGVGLAGQRMEAWAFTHGQRTPAEVLVGPLELAKIEDKLTCLRVSVNLLRVAVSLENVFFPPDRSRLMKLWPTFYGSEDQIKRTLRFGNAVVIKEIDPWSEHVADGFTTLEFVKRAHGLRAEGLISGVLAFEGDKYRVTMKELQDQPRASTEVELLDAVHWILRGLEKLHEAGLVHRDVKWRNVMRDARTGGCVLIDLETVWAAGEKPECELLELLAWDKHTLVDGKYTERSDLYHVRKLMNVVEDLSPAAKTFQSKLLGYEFETARAALDELLLCQNDSAA</sequence>
<dbReference type="InterPro" id="IPR000719">
    <property type="entry name" value="Prot_kinase_dom"/>
</dbReference>
<proteinExistence type="predicted"/>
<dbReference type="HOGENOM" id="CLU_028901_2_0_1"/>
<feature type="domain" description="Protein kinase" evidence="1">
    <location>
        <begin position="181"/>
        <end position="468"/>
    </location>
</feature>
<dbReference type="PROSITE" id="PS50011">
    <property type="entry name" value="PROTEIN_KINASE_DOM"/>
    <property type="match status" value="1"/>
</dbReference>
<dbReference type="Gramene" id="EFJ18476">
    <property type="protein sequence ID" value="EFJ18476"/>
    <property type="gene ID" value="SELMODRAFT_419861"/>
</dbReference>
<evidence type="ECO:0000313" key="2">
    <source>
        <dbReference type="EMBL" id="EFJ18476.1"/>
    </source>
</evidence>
<evidence type="ECO:0000259" key="1">
    <source>
        <dbReference type="PROSITE" id="PS50011"/>
    </source>
</evidence>
<dbReference type="GO" id="GO:0004672">
    <property type="term" value="F:protein kinase activity"/>
    <property type="evidence" value="ECO:0007669"/>
    <property type="project" value="InterPro"/>
</dbReference>
<dbReference type="KEGG" id="smo:SELMODRAFT_419861"/>
<dbReference type="SUPFAM" id="SSF56112">
    <property type="entry name" value="Protein kinase-like (PK-like)"/>
    <property type="match status" value="1"/>
</dbReference>
<dbReference type="GO" id="GO:0005524">
    <property type="term" value="F:ATP binding"/>
    <property type="evidence" value="ECO:0007669"/>
    <property type="project" value="InterPro"/>
</dbReference>
<dbReference type="InParanoid" id="D8SAS3"/>
<dbReference type="EMBL" id="GL377609">
    <property type="protein sequence ID" value="EFJ18476.1"/>
    <property type="molecule type" value="Genomic_DNA"/>
</dbReference>
<gene>
    <name evidence="2" type="ORF">SELMODRAFT_419861</name>
</gene>
<name>D8SAS3_SELML</name>
<dbReference type="AlphaFoldDB" id="D8SAS3"/>
<protein>
    <recommendedName>
        <fullName evidence="1">Protein kinase domain-containing protein</fullName>
    </recommendedName>
</protein>
<reference evidence="2 3" key="1">
    <citation type="journal article" date="2011" name="Science">
        <title>The Selaginella genome identifies genetic changes associated with the evolution of vascular plants.</title>
        <authorList>
            <person name="Banks J.A."/>
            <person name="Nishiyama T."/>
            <person name="Hasebe M."/>
            <person name="Bowman J.L."/>
            <person name="Gribskov M."/>
            <person name="dePamphilis C."/>
            <person name="Albert V.A."/>
            <person name="Aono N."/>
            <person name="Aoyama T."/>
            <person name="Ambrose B.A."/>
            <person name="Ashton N.W."/>
            <person name="Axtell M.J."/>
            <person name="Barker E."/>
            <person name="Barker M.S."/>
            <person name="Bennetzen J.L."/>
            <person name="Bonawitz N.D."/>
            <person name="Chapple C."/>
            <person name="Cheng C."/>
            <person name="Correa L.G."/>
            <person name="Dacre M."/>
            <person name="DeBarry J."/>
            <person name="Dreyer I."/>
            <person name="Elias M."/>
            <person name="Engstrom E.M."/>
            <person name="Estelle M."/>
            <person name="Feng L."/>
            <person name="Finet C."/>
            <person name="Floyd S.K."/>
            <person name="Frommer W.B."/>
            <person name="Fujita T."/>
            <person name="Gramzow L."/>
            <person name="Gutensohn M."/>
            <person name="Harholt J."/>
            <person name="Hattori M."/>
            <person name="Heyl A."/>
            <person name="Hirai T."/>
            <person name="Hiwatashi Y."/>
            <person name="Ishikawa M."/>
            <person name="Iwata M."/>
            <person name="Karol K.G."/>
            <person name="Koehler B."/>
            <person name="Kolukisaoglu U."/>
            <person name="Kubo M."/>
            <person name="Kurata T."/>
            <person name="Lalonde S."/>
            <person name="Li K."/>
            <person name="Li Y."/>
            <person name="Litt A."/>
            <person name="Lyons E."/>
            <person name="Manning G."/>
            <person name="Maruyama T."/>
            <person name="Michael T.P."/>
            <person name="Mikami K."/>
            <person name="Miyazaki S."/>
            <person name="Morinaga S."/>
            <person name="Murata T."/>
            <person name="Mueller-Roeber B."/>
            <person name="Nelson D.R."/>
            <person name="Obara M."/>
            <person name="Oguri Y."/>
            <person name="Olmstead R.G."/>
            <person name="Onodera N."/>
            <person name="Petersen B.L."/>
            <person name="Pils B."/>
            <person name="Prigge M."/>
            <person name="Rensing S.A."/>
            <person name="Riano-Pachon D.M."/>
            <person name="Roberts A.W."/>
            <person name="Sato Y."/>
            <person name="Scheller H.V."/>
            <person name="Schulz B."/>
            <person name="Schulz C."/>
            <person name="Shakirov E.V."/>
            <person name="Shibagaki N."/>
            <person name="Shinohara N."/>
            <person name="Shippen D.E."/>
            <person name="Soerensen I."/>
            <person name="Sotooka R."/>
            <person name="Sugimoto N."/>
            <person name="Sugita M."/>
            <person name="Sumikawa N."/>
            <person name="Tanurdzic M."/>
            <person name="Theissen G."/>
            <person name="Ulvskov P."/>
            <person name="Wakazuki S."/>
            <person name="Weng J.K."/>
            <person name="Willats W.W."/>
            <person name="Wipf D."/>
            <person name="Wolf P.G."/>
            <person name="Yang L."/>
            <person name="Zimmer A.D."/>
            <person name="Zhu Q."/>
            <person name="Mitros T."/>
            <person name="Hellsten U."/>
            <person name="Loque D."/>
            <person name="Otillar R."/>
            <person name="Salamov A."/>
            <person name="Schmutz J."/>
            <person name="Shapiro H."/>
            <person name="Lindquist E."/>
            <person name="Lucas S."/>
            <person name="Rokhsar D."/>
            <person name="Grigoriev I.V."/>
        </authorList>
    </citation>
    <scope>NUCLEOTIDE SEQUENCE [LARGE SCALE GENOMIC DNA]</scope>
</reference>
<organism evidence="3">
    <name type="scientific">Selaginella moellendorffii</name>
    <name type="common">Spikemoss</name>
    <dbReference type="NCBI Taxonomy" id="88036"/>
    <lineage>
        <taxon>Eukaryota</taxon>
        <taxon>Viridiplantae</taxon>
        <taxon>Streptophyta</taxon>
        <taxon>Embryophyta</taxon>
        <taxon>Tracheophyta</taxon>
        <taxon>Lycopodiopsida</taxon>
        <taxon>Selaginellales</taxon>
        <taxon>Selaginellaceae</taxon>
        <taxon>Selaginella</taxon>
    </lineage>
</organism>
<keyword evidence="3" id="KW-1185">Reference proteome</keyword>